<dbReference type="InterPro" id="IPR006437">
    <property type="entry name" value="Phage_terminase_lsu"/>
</dbReference>
<sequence length="444" mass="51809">MMAVKEKSKLIIKTSELVNPHFKLMWVTKCPYVIAKGGRGSFKSSTISLKLVTMMKRQIQLAHKANIVCVRENTVNLRDSVYGQICWAIDMLNMTKEFTYSVSPMRINHKRTGSSFYFYGGDKPEKLKSNTIQNVIALWFEEAANFKSAEVFDQTVPTFIRQKSPWIDEVKVFYSYNPPRNPYEWINKWIEQCSSDPAYFIDTSTYLDDELGITTDQQLKLIESYKRNDYNYYEWLYLGKVIGLGTNIYNMDLFHPLVSFPDDDSIKELYFSQDSGQQVSATTEICIGLTAKGRVILLDTYYYSPAHQAVKKAPSDLAVELHDFETSREAQWGKQAWKKSADEATSDYAIDHEYFKRYNEHWHHVHKVDKTVMIDNVQNLLATGRFYYLDNEANQIFITEHQKYQWDEKTVETDKPKVVKVDDHTCDAFQYFVLDNLVDLGLKW</sequence>
<evidence type="ECO:0000259" key="1">
    <source>
        <dbReference type="Pfam" id="PF04466"/>
    </source>
</evidence>
<dbReference type="Gene3D" id="3.40.50.300">
    <property type="entry name" value="P-loop containing nucleotide triphosphate hydrolases"/>
    <property type="match status" value="1"/>
</dbReference>
<proteinExistence type="predicted"/>
<dbReference type="AlphaFoldDB" id="A0A1Z5IYC6"/>
<gene>
    <name evidence="3" type="ORF">IWT25_02167</name>
</gene>
<evidence type="ECO:0000313" key="3">
    <source>
        <dbReference type="EMBL" id="GAX06820.1"/>
    </source>
</evidence>
<dbReference type="Pfam" id="PF17288">
    <property type="entry name" value="Terminase_3C"/>
    <property type="match status" value="1"/>
</dbReference>
<organism evidence="3 4">
    <name type="scientific">Secundilactobacillus pentosiphilus</name>
    <dbReference type="NCBI Taxonomy" id="1714682"/>
    <lineage>
        <taxon>Bacteria</taxon>
        <taxon>Bacillati</taxon>
        <taxon>Bacillota</taxon>
        <taxon>Bacilli</taxon>
        <taxon>Lactobacillales</taxon>
        <taxon>Lactobacillaceae</taxon>
        <taxon>Secundilactobacillus</taxon>
    </lineage>
</organism>
<dbReference type="PANTHER" id="PTHR39184">
    <property type="match status" value="1"/>
</dbReference>
<feature type="domain" description="Phage terminase large subunit C-terminal" evidence="2">
    <location>
        <begin position="274"/>
        <end position="433"/>
    </location>
</feature>
<dbReference type="Pfam" id="PF04466">
    <property type="entry name" value="Terminase_3"/>
    <property type="match status" value="1"/>
</dbReference>
<name>A0A1Z5IYC6_9LACO</name>
<evidence type="ECO:0000259" key="2">
    <source>
        <dbReference type="Pfam" id="PF17288"/>
    </source>
</evidence>
<dbReference type="EMBL" id="BCMI01000027">
    <property type="protein sequence ID" value="GAX06820.1"/>
    <property type="molecule type" value="Genomic_DNA"/>
</dbReference>
<comment type="caution">
    <text evidence="3">The sequence shown here is derived from an EMBL/GenBank/DDBJ whole genome shotgun (WGS) entry which is preliminary data.</text>
</comment>
<evidence type="ECO:0000313" key="4">
    <source>
        <dbReference type="Proteomes" id="UP000198414"/>
    </source>
</evidence>
<dbReference type="Gene3D" id="3.30.420.280">
    <property type="match status" value="1"/>
</dbReference>
<dbReference type="PANTHER" id="PTHR39184:SF1">
    <property type="entry name" value="PBSX PHAGE TERMINASE LARGE SUBUNIT"/>
    <property type="match status" value="1"/>
</dbReference>
<dbReference type="InterPro" id="IPR027417">
    <property type="entry name" value="P-loop_NTPase"/>
</dbReference>
<dbReference type="InterPro" id="IPR035413">
    <property type="entry name" value="Terminase_L_C"/>
</dbReference>
<reference evidence="3 4" key="1">
    <citation type="submission" date="2015-11" db="EMBL/GenBank/DDBJ databases">
        <title>Draft genome sequences of new species of the genus Lactobacillus isolated from orchardgrass silage.</title>
        <authorList>
            <person name="Tohno M."/>
            <person name="Tanizawa Y."/>
            <person name="Arita M."/>
        </authorList>
    </citation>
    <scope>NUCLEOTIDE SEQUENCE [LARGE SCALE GENOMIC DNA]</scope>
    <source>
        <strain evidence="3 4">IWT25</strain>
    </source>
</reference>
<dbReference type="InterPro" id="IPR052380">
    <property type="entry name" value="Viral_DNA_packaging_terminase"/>
</dbReference>
<feature type="domain" description="Phage terminase large subunit N-terminal" evidence="1">
    <location>
        <begin position="32"/>
        <end position="240"/>
    </location>
</feature>
<dbReference type="Proteomes" id="UP000198414">
    <property type="component" value="Unassembled WGS sequence"/>
</dbReference>
<dbReference type="NCBIfam" id="TIGR01547">
    <property type="entry name" value="phage_term_2"/>
    <property type="match status" value="1"/>
</dbReference>
<dbReference type="InterPro" id="IPR035412">
    <property type="entry name" value="Terminase_L_N"/>
</dbReference>
<protein>
    <submittedName>
        <fullName evidence="3">Terminase large subunit</fullName>
    </submittedName>
</protein>
<accession>A0A1Z5IYC6</accession>